<proteinExistence type="predicted"/>
<feature type="transmembrane region" description="Helical" evidence="2">
    <location>
        <begin position="174"/>
        <end position="194"/>
    </location>
</feature>
<feature type="signal peptide" evidence="3">
    <location>
        <begin position="1"/>
        <end position="24"/>
    </location>
</feature>
<evidence type="ECO:0000313" key="5">
    <source>
        <dbReference type="Proteomes" id="UP001652621"/>
    </source>
</evidence>
<feature type="chain" id="PRO_5044561683" evidence="3">
    <location>
        <begin position="25"/>
        <end position="278"/>
    </location>
</feature>
<reference evidence="4" key="1">
    <citation type="submission" date="2020-05" db="UniProtKB">
        <authorList>
            <consortium name="EnsemblMetazoa"/>
        </authorList>
    </citation>
    <scope>IDENTIFICATION</scope>
    <source>
        <strain evidence="4">Aabys</strain>
    </source>
</reference>
<keyword evidence="2" id="KW-0472">Membrane</keyword>
<sequence length="278" mass="30077">MAFRFTSFLAVGCLLLAATTPLNAAAIDNAVAEPRIHSSEELISSIVDNCFHANGMHCLKEKVLTYLDTVVGVEEDVSGRALNDDVIEKVITDRVARILNTNEIRVQLPETVFANSVLSYRADRGFDLEVPQNEARGDKKKDKAFLPLLLLMKLKLKVVMPILMSLIGLKAFKALILSKIAIKLVLGFIIYNIIQKLGGMKMTMSPMMPPPMPAAEYGVPTTTASSYDPSSWEPSNGGPYARSDAQYMAYSSYHPSSSSSSTGSSSSSSSSSSYSSSS</sequence>
<dbReference type="eggNOG" id="ENOG502S0D3">
    <property type="taxonomic scope" value="Eukaryota"/>
</dbReference>
<organism evidence="4">
    <name type="scientific">Musca domestica</name>
    <name type="common">House fly</name>
    <dbReference type="NCBI Taxonomy" id="7370"/>
    <lineage>
        <taxon>Eukaryota</taxon>
        <taxon>Metazoa</taxon>
        <taxon>Ecdysozoa</taxon>
        <taxon>Arthropoda</taxon>
        <taxon>Hexapoda</taxon>
        <taxon>Insecta</taxon>
        <taxon>Pterygota</taxon>
        <taxon>Neoptera</taxon>
        <taxon>Endopterygota</taxon>
        <taxon>Diptera</taxon>
        <taxon>Brachycera</taxon>
        <taxon>Muscomorpha</taxon>
        <taxon>Muscoidea</taxon>
        <taxon>Muscidae</taxon>
        <taxon>Musca</taxon>
    </lineage>
</organism>
<dbReference type="InterPro" id="IPR012464">
    <property type="entry name" value="DUF1676"/>
</dbReference>
<keyword evidence="2" id="KW-0812">Transmembrane</keyword>
<feature type="region of interest" description="Disordered" evidence="1">
    <location>
        <begin position="219"/>
        <end position="278"/>
    </location>
</feature>
<dbReference type="GO" id="GO:0016020">
    <property type="term" value="C:membrane"/>
    <property type="evidence" value="ECO:0007669"/>
    <property type="project" value="TreeGrafter"/>
</dbReference>
<dbReference type="OrthoDB" id="6631139at2759"/>
<dbReference type="Proteomes" id="UP001652621">
    <property type="component" value="Unplaced"/>
</dbReference>
<dbReference type="VEuPathDB" id="VectorBase:MDOA015015"/>
<keyword evidence="5" id="KW-1185">Reference proteome</keyword>
<feature type="compositionally biased region" description="Low complexity" evidence="1">
    <location>
        <begin position="250"/>
        <end position="278"/>
    </location>
</feature>
<reference evidence="6" key="2">
    <citation type="submission" date="2025-04" db="UniProtKB">
        <authorList>
            <consortium name="RefSeq"/>
        </authorList>
    </citation>
    <scope>IDENTIFICATION</scope>
    <source>
        <strain evidence="6">Aabys</strain>
    </source>
</reference>
<dbReference type="VEuPathDB" id="VectorBase:MDOMA2_011901"/>
<feature type="compositionally biased region" description="Polar residues" evidence="1">
    <location>
        <begin position="220"/>
        <end position="234"/>
    </location>
</feature>
<evidence type="ECO:0000256" key="2">
    <source>
        <dbReference type="SAM" id="Phobius"/>
    </source>
</evidence>
<gene>
    <name evidence="4" type="primary">101889459</name>
    <name evidence="6" type="synonym">LOC101889459</name>
</gene>
<dbReference type="STRING" id="7370.A0A1I8NGW1"/>
<dbReference type="PANTHER" id="PTHR21879:SF2">
    <property type="entry name" value="OSIRIS 20"/>
    <property type="match status" value="1"/>
</dbReference>
<accession>A0A1I8NGW1</accession>
<name>A0A1I8NGW1_MUSDO</name>
<dbReference type="KEGG" id="mde:101889459"/>
<dbReference type="AlphaFoldDB" id="A0A1I8NGW1"/>
<evidence type="ECO:0000256" key="1">
    <source>
        <dbReference type="SAM" id="MobiDB-lite"/>
    </source>
</evidence>
<evidence type="ECO:0000256" key="3">
    <source>
        <dbReference type="SAM" id="SignalP"/>
    </source>
</evidence>
<dbReference type="PANTHER" id="PTHR21879">
    <property type="entry name" value="FI03362P-RELATED-RELATED"/>
    <property type="match status" value="1"/>
</dbReference>
<protein>
    <submittedName>
        <fullName evidence="6">Uncharacterized protein LOC101889459</fullName>
    </submittedName>
</protein>
<keyword evidence="3" id="KW-0732">Signal</keyword>
<dbReference type="RefSeq" id="XP_005176889.1">
    <property type="nucleotide sequence ID" value="XM_005176832.3"/>
</dbReference>
<evidence type="ECO:0000313" key="6">
    <source>
        <dbReference type="RefSeq" id="XP_005176889.1"/>
    </source>
</evidence>
<dbReference type="Pfam" id="PF07898">
    <property type="entry name" value="DUF1676"/>
    <property type="match status" value="1"/>
</dbReference>
<keyword evidence="2" id="KW-1133">Transmembrane helix</keyword>
<evidence type="ECO:0000313" key="4">
    <source>
        <dbReference type="EnsemblMetazoa" id="MDOA015015-PA"/>
    </source>
</evidence>
<dbReference type="EnsemblMetazoa" id="MDOA015015-RA">
    <property type="protein sequence ID" value="MDOA015015-PA"/>
    <property type="gene ID" value="MDOA015015"/>
</dbReference>